<protein>
    <recommendedName>
        <fullName evidence="2">Integrase catalytic domain-containing protein</fullName>
    </recommendedName>
</protein>
<comment type="caution">
    <text evidence="3">The sequence shown here is derived from an EMBL/GenBank/DDBJ whole genome shotgun (WGS) entry which is preliminary data.</text>
</comment>
<dbReference type="InterPro" id="IPR008042">
    <property type="entry name" value="Retrotrans_Pao"/>
</dbReference>
<reference evidence="3 4" key="1">
    <citation type="submission" date="2024-06" db="EMBL/GenBank/DDBJ databases">
        <title>A chromosome-level genome assembly of beet webworm, Loxostege sticticalis.</title>
        <authorList>
            <person name="Zhang Y."/>
        </authorList>
    </citation>
    <scope>NUCLEOTIDE SEQUENCE [LARGE SCALE GENOMIC DNA]</scope>
    <source>
        <strain evidence="3">AQ026</strain>
        <tissue evidence="3">Whole body</tissue>
    </source>
</reference>
<dbReference type="PROSITE" id="PS50994">
    <property type="entry name" value="INTEGRASE"/>
    <property type="match status" value="1"/>
</dbReference>
<gene>
    <name evidence="3" type="ORF">ABMA27_000420</name>
</gene>
<dbReference type="Proteomes" id="UP001549920">
    <property type="component" value="Unassembled WGS sequence"/>
</dbReference>
<feature type="domain" description="Integrase catalytic" evidence="2">
    <location>
        <begin position="1001"/>
        <end position="1184"/>
    </location>
</feature>
<keyword evidence="1" id="KW-0175">Coiled coil</keyword>
<dbReference type="Pfam" id="PF17921">
    <property type="entry name" value="Integrase_H2C2"/>
    <property type="match status" value="1"/>
</dbReference>
<evidence type="ECO:0000256" key="1">
    <source>
        <dbReference type="SAM" id="Coils"/>
    </source>
</evidence>
<dbReference type="PANTHER" id="PTHR47331:SF1">
    <property type="entry name" value="GAG-LIKE PROTEIN"/>
    <property type="match status" value="1"/>
</dbReference>
<proteinExistence type="predicted"/>
<dbReference type="PANTHER" id="PTHR47331">
    <property type="entry name" value="PHD-TYPE DOMAIN-CONTAINING PROTEIN"/>
    <property type="match status" value="1"/>
</dbReference>
<dbReference type="Pfam" id="PF05380">
    <property type="entry name" value="Peptidase_A17"/>
    <property type="match status" value="1"/>
</dbReference>
<evidence type="ECO:0000259" key="2">
    <source>
        <dbReference type="PROSITE" id="PS50994"/>
    </source>
</evidence>
<accession>A0ABR3INC7</accession>
<name>A0ABR3INC7_LOXSC</name>
<evidence type="ECO:0000313" key="3">
    <source>
        <dbReference type="EMBL" id="KAL0902584.1"/>
    </source>
</evidence>
<dbReference type="EMBL" id="JBEUOH010000001">
    <property type="protein sequence ID" value="KAL0902584.1"/>
    <property type="molecule type" value="Genomic_DNA"/>
</dbReference>
<organism evidence="3 4">
    <name type="scientific">Loxostege sticticalis</name>
    <name type="common">Beet webworm moth</name>
    <dbReference type="NCBI Taxonomy" id="481309"/>
    <lineage>
        <taxon>Eukaryota</taxon>
        <taxon>Metazoa</taxon>
        <taxon>Ecdysozoa</taxon>
        <taxon>Arthropoda</taxon>
        <taxon>Hexapoda</taxon>
        <taxon>Insecta</taxon>
        <taxon>Pterygota</taxon>
        <taxon>Neoptera</taxon>
        <taxon>Endopterygota</taxon>
        <taxon>Lepidoptera</taxon>
        <taxon>Glossata</taxon>
        <taxon>Ditrysia</taxon>
        <taxon>Pyraloidea</taxon>
        <taxon>Crambidae</taxon>
        <taxon>Pyraustinae</taxon>
        <taxon>Loxostege</taxon>
    </lineage>
</organism>
<evidence type="ECO:0000313" key="4">
    <source>
        <dbReference type="Proteomes" id="UP001549920"/>
    </source>
</evidence>
<dbReference type="SUPFAM" id="SSF53098">
    <property type="entry name" value="Ribonuclease H-like"/>
    <property type="match status" value="1"/>
</dbReference>
<keyword evidence="4" id="KW-1185">Reference proteome</keyword>
<feature type="coiled-coil region" evidence="1">
    <location>
        <begin position="24"/>
        <end position="82"/>
    </location>
</feature>
<dbReference type="Gene3D" id="3.30.420.10">
    <property type="entry name" value="Ribonuclease H-like superfamily/Ribonuclease H"/>
    <property type="match status" value="1"/>
</dbReference>
<dbReference type="InterPro" id="IPR036397">
    <property type="entry name" value="RNaseH_sf"/>
</dbReference>
<dbReference type="InterPro" id="IPR001584">
    <property type="entry name" value="Integrase_cat-core"/>
</dbReference>
<dbReference type="InterPro" id="IPR012337">
    <property type="entry name" value="RNaseH-like_sf"/>
</dbReference>
<dbReference type="InterPro" id="IPR041588">
    <property type="entry name" value="Integrase_H2C2"/>
</dbReference>
<sequence>MINRQLIFGPSVRSSATVKAQKTAAETAALRRRLEREQALAQRERERERCEREQERERERRLAALQEQLEETELQAELTAIEAENSCNGSRTSQRNNINRLHNALRGPARDAVAALLMSTEDPEEVMRALEDNFARPELIVYKEVNALKNLPRLGNDLKELGTICNKIIPVTVSGPNGACNVFALLDDGSTATLLDSSIATRIGATGPKQTITVNGISGLYVKLLYHTKTKLVEFVNHTHTNVNDDDNLEFLIKEQYKLDSIGITKTQTLNSKQEQRAVDIIEATSKRLPTGRFEVGMPWRDGIQHVPDSYPQAMSRFISLERRMSKDAEFAKAYAAFINNMITKGYSEECTPNTYYAQHKQSDDIRVYLPHFGVYHPQKRKDLLLPGPDLLQPLIKVLFRFRESCVGMTADIKEMFPQVRVREQDRDALRYLWRPDKTQAIKDPFIAQFIKNKNALEQANLYPKAVDAILFSHYMDDYIDSQDSVHEAAQLAADITTVHNAACFEMRGWSSNEREALKLVPDNLRATQSLEVDLGEAANSIRALGIAWNPISDELGFRTGLVDTAPMLLTKRRVLSHVMRVYPLGLLGPIVVKGRILFQQTWRSNIDWDTELPPTEASKWFEWFQDLSKISALKIPRWYSRAQSSEPTYRELHVFADASELAYACVAYWRLIYPDGSIKLTLIASKARVSPLKPTSIPRLELQAALIASRIALVIKESHRKKPIRTYFWTDSMTVLQWLRSDARTFKPFVAHRLGEILENSSVKDWRWVPTDFNVADDATRMRPINLDLSHRWFCGPSFLLKSLEDWPTEPINTTPVREELKCQLNELVGLTVVNSDLPIPVTVNFTRFSDWLRLLRATARVHQAAAIFRSILDNIRNSKLNNRVSRFRSNYSSAFSYTIIRYIIAGRVKSAENIDPETRYPILLGGRHPVVRLLIQFYHRQAGHANHEYVINALRERFWLLRLRNTVRSVAHECLFCKIRKLTPINPATGDLPPQRLAHHQRPFTFTGLDYFGPINVTVGRRHEKRYVALYTCLTTRALHLELVHSLSSDSAIMSLRRFIARRGTPNKIYSDNGTAFVGANRILREFYSNDVQEEAANRGIIWSFIPAAEPSFGGCWERLVGTVKVALKATLKENFPKEETLITLLMEAEAIANSRPLTHVSTDPNDPTTLTLPFHFLIGSSSNQTLPSPLEDRDLFGGSECRKALRLSDHFWKRWIREKRRSMTEEGKNEKAYKICIKIDCITLNSTHDFIRKVFLCWQLKLIIGCPVTSNISHISNIQGESEDMLLLETTKSCCISAAEYMLLRNYMTPNLPCIYRKNKKNLLEK</sequence>